<feature type="compositionally biased region" description="Polar residues" evidence="1">
    <location>
        <begin position="511"/>
        <end position="531"/>
    </location>
</feature>
<feature type="compositionally biased region" description="Basic and acidic residues" evidence="1">
    <location>
        <begin position="602"/>
        <end position="614"/>
    </location>
</feature>
<dbReference type="OrthoDB" id="5244622at2759"/>
<dbReference type="AlphaFoldDB" id="A0A194VRT6"/>
<evidence type="ECO:0000313" key="2">
    <source>
        <dbReference type="EMBL" id="KUI66904.1"/>
    </source>
</evidence>
<dbReference type="EMBL" id="CM003099">
    <property type="protein sequence ID" value="KUI66904.1"/>
    <property type="molecule type" value="Genomic_DNA"/>
</dbReference>
<feature type="region of interest" description="Disordered" evidence="1">
    <location>
        <begin position="333"/>
        <end position="436"/>
    </location>
</feature>
<evidence type="ECO:0000256" key="1">
    <source>
        <dbReference type="SAM" id="MobiDB-lite"/>
    </source>
</evidence>
<feature type="region of interest" description="Disordered" evidence="1">
    <location>
        <begin position="553"/>
        <end position="614"/>
    </location>
</feature>
<feature type="compositionally biased region" description="Polar residues" evidence="1">
    <location>
        <begin position="386"/>
        <end position="404"/>
    </location>
</feature>
<reference evidence="2" key="1">
    <citation type="submission" date="2014-12" db="EMBL/GenBank/DDBJ databases">
        <title>Genome Sequence of Valsa Canker Pathogens Uncovers a Specific Adaption of Colonization on Woody Bark.</title>
        <authorList>
            <person name="Yin Z."/>
            <person name="Liu H."/>
            <person name="Gao X."/>
            <person name="Li Z."/>
            <person name="Song N."/>
            <person name="Ke X."/>
            <person name="Dai Q."/>
            <person name="Wu Y."/>
            <person name="Sun Y."/>
            <person name="Xu J.-R."/>
            <person name="Kang Z.K."/>
            <person name="Wang L."/>
            <person name="Huang L."/>
        </authorList>
    </citation>
    <scope>NUCLEOTIDE SEQUENCE [LARGE SCALE GENOMIC DNA]</scope>
    <source>
        <strain evidence="2">03-8</strain>
    </source>
</reference>
<organism evidence="2 3">
    <name type="scientific">Cytospora mali</name>
    <name type="common">Apple Valsa canker fungus</name>
    <name type="synonym">Valsa mali</name>
    <dbReference type="NCBI Taxonomy" id="578113"/>
    <lineage>
        <taxon>Eukaryota</taxon>
        <taxon>Fungi</taxon>
        <taxon>Dikarya</taxon>
        <taxon>Ascomycota</taxon>
        <taxon>Pezizomycotina</taxon>
        <taxon>Sordariomycetes</taxon>
        <taxon>Sordariomycetidae</taxon>
        <taxon>Diaporthales</taxon>
        <taxon>Cytosporaceae</taxon>
        <taxon>Cytospora</taxon>
    </lineage>
</organism>
<feature type="compositionally biased region" description="Polar residues" evidence="1">
    <location>
        <begin position="421"/>
        <end position="434"/>
    </location>
</feature>
<feature type="compositionally biased region" description="Basic and acidic residues" evidence="1">
    <location>
        <begin position="365"/>
        <end position="380"/>
    </location>
</feature>
<accession>A0A194VRT6</accession>
<proteinExistence type="predicted"/>
<feature type="compositionally biased region" description="Polar residues" evidence="1">
    <location>
        <begin position="50"/>
        <end position="61"/>
    </location>
</feature>
<name>A0A194VRT6_CYTMA</name>
<keyword evidence="3" id="KW-1185">Reference proteome</keyword>
<feature type="region of interest" description="Disordered" evidence="1">
    <location>
        <begin position="505"/>
        <end position="531"/>
    </location>
</feature>
<sequence length="662" mass="72630">MSDAVEDLITLSPEAPNRTTHSATLNPNRPTVVFDEQSSTLPLVSPTPQPNHNSDSIVGKNNPNLQDLAHTDIAVAQNQYGSVVVISPLPEAITKRDILCRIRGGKVLSCILSNFCGSPLAIVTFQNPVSAQHYVEFCAEPLHKGLWTFPSGPDFIPFSHVDMVSEVNNYDDAPGLGVIWKSEEIPGLLKAYPVSTTRCLFLENCHVERVTQVWAKLGLNNSEHLRNQLDDMWLEKPKSDAAAGQASGTLHIWYSDIKSAIQAQQRYPGLKYEEDPCSEMPQDTLILSADKLYDRLIQVLNSHIQGHRHRAYGSAQGKNLYLRGAINFTPSTREVYGHGPSSIVVQQSGRPKSPCTDGSEATSVPDKKHLPEDLDTHTSGERGTIVTGSSNGQVQASQDNSSNRELPAGDKQSGDAGPPSESHTNKNTPASGETYSLAERIRRITTNPDHPIRSDIPPFELPRPQTGYKNQFPPPMGGYPQVVEYPHEIQEAIGLHVRHQKLASAPKGYRTPSTQPVASYNPARGNTSHQSGRYANIRVTKQDTATSKFSSALLSHAGCGPPTDPDHANHNTARGSNASQLEDTHQSTNIAGFINDTSPPKIDPDYSRENWDSGRRPEDVFWTISLEEFQAMDENQWKVFGTSFYIPPPGFNSAKRHVVSLG</sequence>
<protein>
    <submittedName>
        <fullName evidence="2">Uncharacterized protein</fullName>
    </submittedName>
</protein>
<feature type="region of interest" description="Disordered" evidence="1">
    <location>
        <begin position="36"/>
        <end position="61"/>
    </location>
</feature>
<feature type="compositionally biased region" description="Polar residues" evidence="1">
    <location>
        <begin position="570"/>
        <end position="598"/>
    </location>
</feature>
<gene>
    <name evidence="2" type="ORF">VM1G_02232</name>
</gene>
<evidence type="ECO:0000313" key="3">
    <source>
        <dbReference type="Proteomes" id="UP000078559"/>
    </source>
</evidence>
<dbReference type="Proteomes" id="UP000078559">
    <property type="component" value="Chromosome 2"/>
</dbReference>